<dbReference type="Proteomes" id="UP001431010">
    <property type="component" value="Chromosome"/>
</dbReference>
<accession>A0ABY3R828</accession>
<gene>
    <name evidence="1" type="ORF">LQG66_30225</name>
</gene>
<dbReference type="InterPro" id="IPR036390">
    <property type="entry name" value="WH_DNA-bd_sf"/>
</dbReference>
<dbReference type="RefSeq" id="WP_231319478.1">
    <property type="nucleotide sequence ID" value="NZ_CP088156.1"/>
</dbReference>
<keyword evidence="2" id="KW-1185">Reference proteome</keyword>
<dbReference type="InterPro" id="IPR036388">
    <property type="entry name" value="WH-like_DNA-bd_sf"/>
</dbReference>
<dbReference type="SUPFAM" id="SSF46785">
    <property type="entry name" value="Winged helix' DNA-binding domain"/>
    <property type="match status" value="1"/>
</dbReference>
<dbReference type="PANTHER" id="PTHR30432:SF1">
    <property type="entry name" value="DNA-BINDING TRANSCRIPTIONAL DUAL REGULATOR MODE"/>
    <property type="match status" value="1"/>
</dbReference>
<reference evidence="1" key="1">
    <citation type="journal article" date="2024" name="Antonie Van Leeuwenhoek">
        <title>Bradyrhizobium ontarionense sp. nov., a novel bacterial symbiont isolated from Aeschynomene indica (Indian jointvetch), harbours photosynthesis, nitrogen fixation and nitrous oxide (N2O) reductase genes.</title>
        <authorList>
            <person name="Bromfield E.S.P."/>
            <person name="Cloutier S."/>
        </authorList>
    </citation>
    <scope>NUCLEOTIDE SEQUENCE</scope>
    <source>
        <strain evidence="1">A19</strain>
    </source>
</reference>
<proteinExistence type="predicted"/>
<evidence type="ECO:0000313" key="2">
    <source>
        <dbReference type="Proteomes" id="UP001431010"/>
    </source>
</evidence>
<dbReference type="InterPro" id="IPR051815">
    <property type="entry name" value="Molybdate_resp_trans_reg"/>
</dbReference>
<dbReference type="PANTHER" id="PTHR30432">
    <property type="entry name" value="TRANSCRIPTIONAL REGULATOR MODE"/>
    <property type="match status" value="1"/>
</dbReference>
<dbReference type="EMBL" id="CP088156">
    <property type="protein sequence ID" value="UFZ03458.1"/>
    <property type="molecule type" value="Genomic_DNA"/>
</dbReference>
<dbReference type="Gene3D" id="1.10.10.10">
    <property type="entry name" value="Winged helix-like DNA-binding domain superfamily/Winged helix DNA-binding domain"/>
    <property type="match status" value="1"/>
</dbReference>
<evidence type="ECO:0000313" key="1">
    <source>
        <dbReference type="EMBL" id="UFZ03458.1"/>
    </source>
</evidence>
<name>A0ABY3R828_9BRAD</name>
<organism evidence="1 2">
    <name type="scientific">Bradyrhizobium ontarionense</name>
    <dbReference type="NCBI Taxonomy" id="2898149"/>
    <lineage>
        <taxon>Bacteria</taxon>
        <taxon>Pseudomonadati</taxon>
        <taxon>Pseudomonadota</taxon>
        <taxon>Alphaproteobacteria</taxon>
        <taxon>Hyphomicrobiales</taxon>
        <taxon>Nitrobacteraceae</taxon>
        <taxon>Bradyrhizobium</taxon>
    </lineage>
</organism>
<protein>
    <submittedName>
        <fullName evidence="1">Winged helix-turn-helix domain-containing protein</fullName>
    </submittedName>
</protein>
<sequence>MPKPSALPSLSLRIDLDGGSRIGPGKIALLENIDRHGSISAAGRAMEMSYKRAWDLVDEINRVCRQPAVARQTGGKNGGGAALTPFGEQLVERYRRIERDAANAVKKDLAALRNDIEKPKKARGSKAAS</sequence>